<sequence>MAALTRVHRIAIAAVSAFAALVGAGSAFAASGATTLAGDPSGAKTVHSASMRSVLSLSAPAYRYRR</sequence>
<accession>V6KNN4</accession>
<keyword evidence="3" id="KW-1185">Reference proteome</keyword>
<comment type="caution">
    <text evidence="2">The sequence shown here is derived from an EMBL/GenBank/DDBJ whole genome shotgun (WGS) entry which is preliminary data.</text>
</comment>
<feature type="signal peptide" evidence="1">
    <location>
        <begin position="1"/>
        <end position="29"/>
    </location>
</feature>
<keyword evidence="1" id="KW-0732">Signal</keyword>
<organism evidence="2 3">
    <name type="scientific">Streptomyces roseochromogenus subsp. oscitans DS 12.976</name>
    <dbReference type="NCBI Taxonomy" id="1352936"/>
    <lineage>
        <taxon>Bacteria</taxon>
        <taxon>Bacillati</taxon>
        <taxon>Actinomycetota</taxon>
        <taxon>Actinomycetes</taxon>
        <taxon>Kitasatosporales</taxon>
        <taxon>Streptomycetaceae</taxon>
        <taxon>Streptomyces</taxon>
    </lineage>
</organism>
<dbReference type="PATRIC" id="fig|1352936.5.peg.3789"/>
<gene>
    <name evidence="2" type="ORF">M878_18045</name>
</gene>
<dbReference type="AlphaFoldDB" id="V6KNN4"/>
<proteinExistence type="predicted"/>
<dbReference type="RefSeq" id="WP_023547560.1">
    <property type="nucleotide sequence ID" value="NZ_CM002285.1"/>
</dbReference>
<reference evidence="2 3" key="1">
    <citation type="journal article" date="2014" name="Genome Announc.">
        <title>Draft Genome Sequence of Streptomyces roseochromogenes subsp. oscitans DS 12.976, Producer of the Aminocoumarin Antibiotic Clorobiocin.</title>
        <authorList>
            <person name="Ruckert C."/>
            <person name="Kalinowski J."/>
            <person name="Heide L."/>
            <person name="Apel A.K."/>
        </authorList>
    </citation>
    <scope>NUCLEOTIDE SEQUENCE [LARGE SCALE GENOMIC DNA]</scope>
    <source>
        <strain evidence="2 3">DS 12.976</strain>
    </source>
</reference>
<feature type="chain" id="PRO_5004748609" evidence="1">
    <location>
        <begin position="30"/>
        <end position="66"/>
    </location>
</feature>
<dbReference type="HOGENOM" id="CLU_2829526_0_0_11"/>
<protein>
    <submittedName>
        <fullName evidence="2">Uncharacterized protein</fullName>
    </submittedName>
</protein>
<dbReference type="EMBL" id="AWQX01000158">
    <property type="protein sequence ID" value="EST30619.1"/>
    <property type="molecule type" value="Genomic_DNA"/>
</dbReference>
<evidence type="ECO:0000313" key="2">
    <source>
        <dbReference type="EMBL" id="EST30619.1"/>
    </source>
</evidence>
<dbReference type="Proteomes" id="UP000017984">
    <property type="component" value="Chromosome"/>
</dbReference>
<evidence type="ECO:0000256" key="1">
    <source>
        <dbReference type="SAM" id="SignalP"/>
    </source>
</evidence>
<evidence type="ECO:0000313" key="3">
    <source>
        <dbReference type="Proteomes" id="UP000017984"/>
    </source>
</evidence>
<dbReference type="STRING" id="1352936.M878_18045"/>
<name>V6KNN4_STRRC</name>